<dbReference type="InterPro" id="IPR036322">
    <property type="entry name" value="WD40_repeat_dom_sf"/>
</dbReference>
<dbReference type="Pfam" id="PF00400">
    <property type="entry name" value="WD40"/>
    <property type="match status" value="1"/>
</dbReference>
<evidence type="ECO:0000259" key="6">
    <source>
        <dbReference type="PROSITE" id="PS51783"/>
    </source>
</evidence>
<evidence type="ECO:0008006" key="9">
    <source>
        <dbReference type="Google" id="ProtNLM"/>
    </source>
</evidence>
<dbReference type="Pfam" id="PF02138">
    <property type="entry name" value="Beach"/>
    <property type="match status" value="1"/>
</dbReference>
<dbReference type="Gene3D" id="1.10.1540.10">
    <property type="entry name" value="BEACH domain"/>
    <property type="match status" value="1"/>
</dbReference>
<proteinExistence type="predicted"/>
<dbReference type="PROSITE" id="PS50082">
    <property type="entry name" value="WD_REPEATS_2"/>
    <property type="match status" value="1"/>
</dbReference>
<dbReference type="SUPFAM" id="SSF81837">
    <property type="entry name" value="BEACH domain"/>
    <property type="match status" value="1"/>
</dbReference>
<evidence type="ECO:0000313" key="8">
    <source>
        <dbReference type="Proteomes" id="UP001148312"/>
    </source>
</evidence>
<feature type="compositionally biased region" description="Low complexity" evidence="4">
    <location>
        <begin position="901"/>
        <end position="914"/>
    </location>
</feature>
<organism evidence="7 8">
    <name type="scientific">Penicillium diatomitis</name>
    <dbReference type="NCBI Taxonomy" id="2819901"/>
    <lineage>
        <taxon>Eukaryota</taxon>
        <taxon>Fungi</taxon>
        <taxon>Dikarya</taxon>
        <taxon>Ascomycota</taxon>
        <taxon>Pezizomycotina</taxon>
        <taxon>Eurotiomycetes</taxon>
        <taxon>Eurotiomycetidae</taxon>
        <taxon>Eurotiales</taxon>
        <taxon>Aspergillaceae</taxon>
        <taxon>Penicillium</taxon>
    </lineage>
</organism>
<dbReference type="FunFam" id="1.10.1540.10:FF:000002">
    <property type="entry name" value="WD repeat and FYVE domain containing 3"/>
    <property type="match status" value="1"/>
</dbReference>
<accession>A0A9W9XLU2</accession>
<feature type="domain" description="BEACH-type PH" evidence="6">
    <location>
        <begin position="1733"/>
        <end position="1862"/>
    </location>
</feature>
<reference evidence="7" key="1">
    <citation type="submission" date="2022-12" db="EMBL/GenBank/DDBJ databases">
        <authorList>
            <person name="Petersen C."/>
        </authorList>
    </citation>
    <scope>NUCLEOTIDE SEQUENCE</scope>
    <source>
        <strain evidence="7">IBT 30728</strain>
    </source>
</reference>
<evidence type="ECO:0000259" key="5">
    <source>
        <dbReference type="PROSITE" id="PS50197"/>
    </source>
</evidence>
<dbReference type="PROSITE" id="PS50197">
    <property type="entry name" value="BEACH"/>
    <property type="match status" value="1"/>
</dbReference>
<dbReference type="InterPro" id="IPR001680">
    <property type="entry name" value="WD40_rpt"/>
</dbReference>
<dbReference type="InterPro" id="IPR013320">
    <property type="entry name" value="ConA-like_dom_sf"/>
</dbReference>
<feature type="compositionally biased region" description="Basic and acidic residues" evidence="4">
    <location>
        <begin position="1621"/>
        <end position="1652"/>
    </location>
</feature>
<dbReference type="Gene3D" id="2.130.10.10">
    <property type="entry name" value="YVTN repeat-like/Quinoprotein amine dehydrogenase"/>
    <property type="match status" value="1"/>
</dbReference>
<dbReference type="InterPro" id="IPR019775">
    <property type="entry name" value="WD40_repeat_CS"/>
</dbReference>
<dbReference type="SMART" id="SM01026">
    <property type="entry name" value="Beach"/>
    <property type="match status" value="1"/>
</dbReference>
<name>A0A9W9XLU2_9EURO</name>
<reference evidence="7" key="2">
    <citation type="journal article" date="2023" name="IMA Fungus">
        <title>Comparative genomic study of the Penicillium genus elucidates a diverse pangenome and 15 lateral gene transfer events.</title>
        <authorList>
            <person name="Petersen C."/>
            <person name="Sorensen T."/>
            <person name="Nielsen M.R."/>
            <person name="Sondergaard T.E."/>
            <person name="Sorensen J.L."/>
            <person name="Fitzpatrick D.A."/>
            <person name="Frisvad J.C."/>
            <person name="Nielsen K.L."/>
        </authorList>
    </citation>
    <scope>NUCLEOTIDE SEQUENCE</scope>
    <source>
        <strain evidence="7">IBT 30728</strain>
    </source>
</reference>
<dbReference type="InterPro" id="IPR011993">
    <property type="entry name" value="PH-like_dom_sf"/>
</dbReference>
<dbReference type="PANTHER" id="PTHR46108:SF4">
    <property type="entry name" value="BLUE CHEESE"/>
    <property type="match status" value="1"/>
</dbReference>
<dbReference type="PROSITE" id="PS51783">
    <property type="entry name" value="PH_BEACH"/>
    <property type="match status" value="1"/>
</dbReference>
<dbReference type="Proteomes" id="UP001148312">
    <property type="component" value="Unassembled WGS sequence"/>
</dbReference>
<feature type="region of interest" description="Disordered" evidence="4">
    <location>
        <begin position="1671"/>
        <end position="1713"/>
    </location>
</feature>
<sequence length="2531" mass="283977">MSAPPLLPASSSAAIDCHAEDLAPIVDQLRSLTTAENPQVPDLAAATEPLLRLRHTFIDDARPRVAKDAFRQMAGFQTILELTNQLAEMYDPNGMSDDERKGLLAIYKDALGTLAEALKTHLGNKRYFARKIAGGGMAALERSLATLTRKVGKFESDAQQLYGAILAAALCQETAATTFTAMSAKFRGKESVLSPQEVRSAVDQFMGSAETVEVSELLGSLVRVWAAESASTGSESEIMRLTFAACLGQLAAQSRRNVVALHATGMLTAILSILFRQGYSETERKLYQDLAHHLSVQGINNLEDAVALYRHAHDNYRNLEFLLSALKYSKEPPSIQFDLSLHGFCSVEFATLGRPFPPTSSAGYTLAAWVRFDEFDRNTHTTIFGTFDASQTCFVLAYIEKHTRKFIFQTSIRGSRPSVRFKSATFETNRWYHICIVHRRAKPAHSSRASLFVDGEFMEQLKIEFPTTPVSNNPHRPPRIQAFFGTPQDLAMRLGKGVSNSRWSLSNGLLLDEAYSDDLIAVFYNLGPRYFGNFQDCLGSFQTYKASATLNLRNEHLHPGREEESDIVTAIRRRASSLVPETTVVINLSPVAVLDSNDGGNVGESRLSKCLSKQAAKSLQHMTKAGGNALVVNGGTPAINDGLTLPQGVGVLTGEPVVAVPWSMDDASWCIGGCAAVHLSLVRAADSAQATRLAVEALYEAVQDNWRNSEAMERENGYGILAVLLREKLGFQIANPSSIGPSSTISVPAEEHNDLMLDLLRLTLRFVGYDFEHPDHSIIANPLAYRVLLVDMDIWRSGEGDVPDLYYSQFRTFVSDSNYRHFNAKRFGRMRVSKKLLETLKSNDLADESIRPCLGSFQALMESSLSPDLLRSLALSITFNLHRPRTPSALHKKRSLRFAGPSSPRPSSSSISPPTKVSGTTLAIEMLRLYASVLCNALDLNPLKRFAKAVTNKWLLYLSCEDEPEVVVLAVKILARLLIVHGSSYSKKFSDKNGGYTVLEKNLDKWWNVPVLWPICFSILFGQDLAAVDLDRPFTAADFLSVFLAEGDLRIAFPEMLPVIMNMLKHAAESLVSLDEPTGQEPVSSDVPKKILMSAQKSKLTSASEVLVEGTCIVHSIVAFLEGLFKESRNFRDFTIQSGYVQEILGLLWPTVVGVQPTHASFELHSRHGDFNFEESSFLTRPKSSRKNSSTPLQVSIIDSAENLDESADSPQRRSSFILVSSDKSKNQPSFARIQRVVSVSRPAEEYSRIHHLVKSIASLVLDVFEEQLLQRKDFSGLGLYHKTPAGNLEHQADFNSWLLSLFLSRLEGIPSTRPHLLHEARALTNIARFATHLTEAVYEGWFLNGAAVVLEFLGVILEYIQRPDVSHIKTIRLCSQSVATLHAMLYRITLFQLSEAHDSKTLSVLQRLSYWQVVLLAAAETQPRNLQLLCYLLYTRLISTDTQIRLAAASLWRMILVQKPQDMSNLLRHGSASLQRRLTDVFEALAGLDDEKFLREIDDERQDLDGFFLGVLSHHWESFVADENVKNEESARHRISKRKEKLKQWAQLEKYDEDVLRKHDATLPHWISNISASEFLKSQRFLQDLQDNSVFMWSAFSNLLLGLKRPGALLAEDKERNYKLDQTEGRSRMRLRVVPDESGERQDYQPKRKASEPPAPKLDLRLRALSAGEMASSPKATIAKTTTGEPRQQDDPSEETDDRSTIEDENFEMVDDPKLELEDYEDKNRRVMRSLHRGDQVQSVCNMSRIIGLEAVEGLLILGKDCIYILDNFFQRADGEIVNVWQAPPDERDPYVRMIAGRESNDRRSHEHETRSWKWADLVSVSKRRFLFRDVALEIFFTDGTSYLLTFFAAHVRDNLCTLLGNKAPQVTGSAGHSRPEDIWRFETLRSQEDAPQSLGSKFASVFGHLPANPATRKWVRGEISNFHYLMLINTLAGRTFNDLTQYPVFPWVLADYTSEELDLTNPKTFRDLSKPMGCQTPDREMGFRERFNAFAEMGDDNSPPFHYGTHYSSAMIVTSYLIRLQPFVKSYLLLQGGTFDHADRLFYSVRKTWESASRGNMTDVRELIPEFFYLPEFLINSNKYEFGMLQNMRTAIDSVELPPWAKGDPKIFIQKHREALESPYVSENLHHWIDLVFGCKQKGEAAIEAVNVFHHLSYKGAKDLDAISDPMERLATIGIIHNFGQTPGQIFHRAHPPREGQKYRVPRLDALAESLTQMPLSLLGELLRVDCDFRCAEANQGSSLDIGEHVTALAMKQDRLLCTSALRINVPPAYDQYLEWGFFDGSVRFYSAEGRKLLGHFEHLHIGQLSYVTFADSRTLVTCGNDCTVSLWTVTATSRAVDLQPIGSLFGHRTPVTVLAVSRSFSTLLSASSDGQIMLWDLNRRGFVRTLPGDGVVDCAKVNDVTGDIIVCRGRRLTMYTLNGEMVIDQPVCDAPDDRVLSCSFYEGLQNEWLERELVLTGHARGVVNIWSKVIRHGAFELELIRQLHHTDSSRDNGANIQTGISCILALPQVVYTGDEAGRVYEWNCVQRR</sequence>
<keyword evidence="8" id="KW-1185">Reference proteome</keyword>
<dbReference type="InterPro" id="IPR056252">
    <property type="entry name" value="Alfy-like_Arm-like"/>
</dbReference>
<dbReference type="InterPro" id="IPR023362">
    <property type="entry name" value="PH-BEACH_dom"/>
</dbReference>
<feature type="domain" description="BEACH" evidence="5">
    <location>
        <begin position="1901"/>
        <end position="2196"/>
    </location>
</feature>
<dbReference type="InterPro" id="IPR036372">
    <property type="entry name" value="BEACH_dom_sf"/>
</dbReference>
<dbReference type="InterPro" id="IPR000409">
    <property type="entry name" value="BEACH_dom"/>
</dbReference>
<dbReference type="SUPFAM" id="SSF49899">
    <property type="entry name" value="Concanavalin A-like lectins/glucanases"/>
    <property type="match status" value="1"/>
</dbReference>
<dbReference type="SUPFAM" id="SSF50978">
    <property type="entry name" value="WD40 repeat-like"/>
    <property type="match status" value="1"/>
</dbReference>
<comment type="caution">
    <text evidence="7">The sequence shown here is derived from an EMBL/GenBank/DDBJ whole genome shotgun (WGS) entry which is preliminary data.</text>
</comment>
<dbReference type="GeneID" id="81620311"/>
<gene>
    <name evidence="7" type="ORF">N7539_000458</name>
</gene>
<evidence type="ECO:0000256" key="2">
    <source>
        <dbReference type="ARBA" id="ARBA00022737"/>
    </source>
</evidence>
<dbReference type="Pfam" id="PF14844">
    <property type="entry name" value="PH_BEACH"/>
    <property type="match status" value="1"/>
</dbReference>
<dbReference type="RefSeq" id="XP_056794355.1">
    <property type="nucleotide sequence ID" value="XM_056930062.1"/>
</dbReference>
<dbReference type="CDD" id="cd01201">
    <property type="entry name" value="PH_BEACH"/>
    <property type="match status" value="1"/>
</dbReference>
<protein>
    <recommendedName>
        <fullName evidence="9">Beach-domain-containing protein</fullName>
    </recommendedName>
</protein>
<dbReference type="Gene3D" id="2.30.29.30">
    <property type="entry name" value="Pleckstrin-homology domain (PH domain)/Phosphotyrosine-binding domain (PTB)"/>
    <property type="match status" value="1"/>
</dbReference>
<feature type="region of interest" description="Disordered" evidence="4">
    <location>
        <begin position="888"/>
        <end position="916"/>
    </location>
</feature>
<dbReference type="Gene3D" id="2.60.120.200">
    <property type="match status" value="1"/>
</dbReference>
<keyword evidence="2" id="KW-0677">Repeat</keyword>
<dbReference type="SMART" id="SM00320">
    <property type="entry name" value="WD40"/>
    <property type="match status" value="3"/>
</dbReference>
<dbReference type="Pfam" id="PF13385">
    <property type="entry name" value="Laminin_G_3"/>
    <property type="match status" value="1"/>
</dbReference>
<dbReference type="SUPFAM" id="SSF50729">
    <property type="entry name" value="PH domain-like"/>
    <property type="match status" value="1"/>
</dbReference>
<dbReference type="PANTHER" id="PTHR46108">
    <property type="entry name" value="BLUE CHEESE"/>
    <property type="match status" value="1"/>
</dbReference>
<feature type="compositionally biased region" description="Acidic residues" evidence="4">
    <location>
        <begin position="1692"/>
        <end position="1711"/>
    </location>
</feature>
<dbReference type="PROSITE" id="PS50294">
    <property type="entry name" value="WD_REPEATS_REGION"/>
    <property type="match status" value="1"/>
</dbReference>
<dbReference type="InterPro" id="IPR051944">
    <property type="entry name" value="BEACH_domain_protein"/>
</dbReference>
<evidence type="ECO:0000256" key="4">
    <source>
        <dbReference type="SAM" id="MobiDB-lite"/>
    </source>
</evidence>
<evidence type="ECO:0000313" key="7">
    <source>
        <dbReference type="EMBL" id="KAJ5495342.1"/>
    </source>
</evidence>
<dbReference type="Pfam" id="PF23295">
    <property type="entry name" value="Arm_4"/>
    <property type="match status" value="1"/>
</dbReference>
<dbReference type="PROSITE" id="PS00678">
    <property type="entry name" value="WD_REPEATS_1"/>
    <property type="match status" value="1"/>
</dbReference>
<dbReference type="EMBL" id="JAPWDQ010000001">
    <property type="protein sequence ID" value="KAJ5495342.1"/>
    <property type="molecule type" value="Genomic_DNA"/>
</dbReference>
<evidence type="ECO:0000256" key="3">
    <source>
        <dbReference type="PROSITE-ProRule" id="PRU00221"/>
    </source>
</evidence>
<feature type="repeat" description="WD" evidence="3">
    <location>
        <begin position="2347"/>
        <end position="2388"/>
    </location>
</feature>
<dbReference type="InterPro" id="IPR015943">
    <property type="entry name" value="WD40/YVTN_repeat-like_dom_sf"/>
</dbReference>
<evidence type="ECO:0000256" key="1">
    <source>
        <dbReference type="ARBA" id="ARBA00022574"/>
    </source>
</evidence>
<feature type="region of interest" description="Disordered" evidence="4">
    <location>
        <begin position="1621"/>
        <end position="1658"/>
    </location>
</feature>
<keyword evidence="1 3" id="KW-0853">WD repeat</keyword>
<dbReference type="CDD" id="cd06071">
    <property type="entry name" value="Beach"/>
    <property type="match status" value="1"/>
</dbReference>